<proteinExistence type="predicted"/>
<organism evidence="2 3">
    <name type="scientific">Campylobacter porcelli</name>
    <dbReference type="NCBI Taxonomy" id="1660073"/>
    <lineage>
        <taxon>Bacteria</taxon>
        <taxon>Pseudomonadati</taxon>
        <taxon>Campylobacterota</taxon>
        <taxon>Epsilonproteobacteria</taxon>
        <taxon>Campylobacterales</taxon>
        <taxon>Campylobacteraceae</taxon>
        <taxon>Campylobacter</taxon>
    </lineage>
</organism>
<accession>A0ABU7M6D5</accession>
<dbReference type="SUPFAM" id="SSF47336">
    <property type="entry name" value="ACP-like"/>
    <property type="match status" value="1"/>
</dbReference>
<feature type="domain" description="Carrier" evidence="1">
    <location>
        <begin position="1"/>
        <end position="72"/>
    </location>
</feature>
<dbReference type="Proteomes" id="UP001331664">
    <property type="component" value="Unassembled WGS sequence"/>
</dbReference>
<protein>
    <submittedName>
        <fullName evidence="2">Acyl carrier protein</fullName>
    </submittedName>
</protein>
<dbReference type="Gene3D" id="1.10.1200.10">
    <property type="entry name" value="ACP-like"/>
    <property type="match status" value="1"/>
</dbReference>
<dbReference type="PROSITE" id="PS50075">
    <property type="entry name" value="CARRIER"/>
    <property type="match status" value="1"/>
</dbReference>
<dbReference type="RefSeq" id="WP_086242680.1">
    <property type="nucleotide sequence ID" value="NZ_JAZBRD010000023.1"/>
</dbReference>
<evidence type="ECO:0000259" key="1">
    <source>
        <dbReference type="PROSITE" id="PS50075"/>
    </source>
</evidence>
<name>A0ABU7M6D5_9BACT</name>
<evidence type="ECO:0000313" key="2">
    <source>
        <dbReference type="EMBL" id="MEE3745267.1"/>
    </source>
</evidence>
<keyword evidence="3" id="KW-1185">Reference proteome</keyword>
<comment type="caution">
    <text evidence="2">The sequence shown here is derived from an EMBL/GenBank/DDBJ whole genome shotgun (WGS) entry which is preliminary data.</text>
</comment>
<dbReference type="InterPro" id="IPR036736">
    <property type="entry name" value="ACP-like_sf"/>
</dbReference>
<gene>
    <name evidence="2" type="ORF">V2I23_08245</name>
</gene>
<sequence>MDNKIIEIISTIAKIDKDQLIEKIDVDKLWESIVHVEIIIALEEEFDIVFTQEEIGGMTTINKIIDLVKSKAK</sequence>
<dbReference type="InterPro" id="IPR009081">
    <property type="entry name" value="PP-bd_ACP"/>
</dbReference>
<dbReference type="EMBL" id="JAZBRD010000023">
    <property type="protein sequence ID" value="MEE3745267.1"/>
    <property type="molecule type" value="Genomic_DNA"/>
</dbReference>
<evidence type="ECO:0000313" key="3">
    <source>
        <dbReference type="Proteomes" id="UP001331664"/>
    </source>
</evidence>
<reference evidence="2 3" key="1">
    <citation type="submission" date="2024-01" db="EMBL/GenBank/DDBJ databases">
        <title>Campylobacter porcellus sp. nov.</title>
        <authorList>
            <person name="Papic B."/>
            <person name="Gruntar I."/>
        </authorList>
    </citation>
    <scope>NUCLEOTIDE SEQUENCE [LARGE SCALE GENOMIC DNA]</scope>
    <source>
        <strain evidence="2 3">CX2-4855-23</strain>
    </source>
</reference>